<evidence type="ECO:0000313" key="2">
    <source>
        <dbReference type="Proteomes" id="UP000273140"/>
    </source>
</evidence>
<protein>
    <submittedName>
        <fullName evidence="1">Uncharacterized protein</fullName>
    </submittedName>
</protein>
<feature type="non-terminal residue" evidence="1">
    <location>
        <position position="60"/>
    </location>
</feature>
<name>A0A3M4K980_PSESF</name>
<dbReference type="EMBL" id="RBRB01000373">
    <property type="protein sequence ID" value="RMQ25717.1"/>
    <property type="molecule type" value="Genomic_DNA"/>
</dbReference>
<sequence length="60" mass="6417">MLPASFFACRRIAPMKDSLVELISKISSGCMGEDEIVQIADDAAQAYADPQAFLAANPDI</sequence>
<gene>
    <name evidence="1" type="ORF">ALQ07_04848</name>
</gene>
<dbReference type="Proteomes" id="UP000273140">
    <property type="component" value="Unassembled WGS sequence"/>
</dbReference>
<proteinExistence type="predicted"/>
<organism evidence="1 2">
    <name type="scientific">Pseudomonas syringae pv. actinidiae</name>
    <dbReference type="NCBI Taxonomy" id="103796"/>
    <lineage>
        <taxon>Bacteria</taxon>
        <taxon>Pseudomonadati</taxon>
        <taxon>Pseudomonadota</taxon>
        <taxon>Gammaproteobacteria</taxon>
        <taxon>Pseudomonadales</taxon>
        <taxon>Pseudomonadaceae</taxon>
        <taxon>Pseudomonas</taxon>
        <taxon>Pseudomonas syringae</taxon>
    </lineage>
</organism>
<accession>A0A3M4K980</accession>
<comment type="caution">
    <text evidence="1">The sequence shown here is derived from an EMBL/GenBank/DDBJ whole genome shotgun (WGS) entry which is preliminary data.</text>
</comment>
<reference evidence="1 2" key="1">
    <citation type="submission" date="2018-08" db="EMBL/GenBank/DDBJ databases">
        <title>Recombination of ecologically and evolutionarily significant loci maintains genetic cohesion in the Pseudomonas syringae species complex.</title>
        <authorList>
            <person name="Dillon M."/>
            <person name="Thakur S."/>
            <person name="Almeida R.N.D."/>
            <person name="Weir B.S."/>
            <person name="Guttman D.S."/>
        </authorList>
    </citation>
    <scope>NUCLEOTIDE SEQUENCE [LARGE SCALE GENOMIC DNA]</scope>
    <source>
        <strain evidence="1 2">ICMP 19074</strain>
    </source>
</reference>
<evidence type="ECO:0000313" key="1">
    <source>
        <dbReference type="EMBL" id="RMQ25717.1"/>
    </source>
</evidence>
<dbReference type="AlphaFoldDB" id="A0A3M4K980"/>